<comment type="caution">
    <text evidence="2">The sequence shown here is derived from an EMBL/GenBank/DDBJ whole genome shotgun (WGS) entry which is preliminary data.</text>
</comment>
<sequence>MRQERTVHASIFDLFAEHEIGRELKAMWDWLDGHRDLLGLVARNSVKATGRQGRRRPGIARPLPRGQEARPQGSVHTRSADPSPDLP</sequence>
<dbReference type="STRING" id="1211777.BN77_p30043"/>
<protein>
    <submittedName>
        <fullName evidence="2">Uncharacterized protein</fullName>
    </submittedName>
</protein>
<reference evidence="2 3" key="1">
    <citation type="journal article" date="2013" name="Genome Announc.">
        <title>Draft Genome Sequence of Rhizobium mesoamericanum STM3625, a Nitrogen-Fixing Symbiont of Mimosa pudica Isolated in French Guiana (South America).</title>
        <authorList>
            <person name="Moulin L."/>
            <person name="Mornico D."/>
            <person name="Melkonian R."/>
            <person name="Klonowska A."/>
        </authorList>
    </citation>
    <scope>NUCLEOTIDE SEQUENCE [LARGE SCALE GENOMIC DNA]</scope>
    <source>
        <strain evidence="2 3">STM3625</strain>
    </source>
</reference>
<dbReference type="HOGENOM" id="CLU_2481159_0_0_5"/>
<dbReference type="AlphaFoldDB" id="K0Q6C5"/>
<name>K0Q6C5_9HYPH</name>
<evidence type="ECO:0000256" key="1">
    <source>
        <dbReference type="SAM" id="MobiDB-lite"/>
    </source>
</evidence>
<evidence type="ECO:0000313" key="2">
    <source>
        <dbReference type="EMBL" id="CCM79619.1"/>
    </source>
</evidence>
<accession>K0Q6C5</accession>
<evidence type="ECO:0000313" key="3">
    <source>
        <dbReference type="Proteomes" id="UP000009319"/>
    </source>
</evidence>
<keyword evidence="3" id="KW-1185">Reference proteome</keyword>
<proteinExistence type="predicted"/>
<dbReference type="EMBL" id="CANI01000051">
    <property type="protein sequence ID" value="CCM79619.1"/>
    <property type="molecule type" value="Genomic_DNA"/>
</dbReference>
<gene>
    <name evidence="2" type="ORF">BN77_p30043</name>
</gene>
<dbReference type="eggNOG" id="COG3039">
    <property type="taxonomic scope" value="Bacteria"/>
</dbReference>
<dbReference type="Proteomes" id="UP000009319">
    <property type="component" value="Unassembled WGS sequence"/>
</dbReference>
<feature type="region of interest" description="Disordered" evidence="1">
    <location>
        <begin position="47"/>
        <end position="87"/>
    </location>
</feature>
<organism evidence="2 3">
    <name type="scientific">Rhizobium mesoamericanum STM3625</name>
    <dbReference type="NCBI Taxonomy" id="1211777"/>
    <lineage>
        <taxon>Bacteria</taxon>
        <taxon>Pseudomonadati</taxon>
        <taxon>Pseudomonadota</taxon>
        <taxon>Alphaproteobacteria</taxon>
        <taxon>Hyphomicrobiales</taxon>
        <taxon>Rhizobiaceae</taxon>
        <taxon>Rhizobium/Agrobacterium group</taxon>
        <taxon>Rhizobium</taxon>
    </lineage>
</organism>